<keyword evidence="3" id="KW-1185">Reference proteome</keyword>
<dbReference type="AlphaFoldDB" id="A0A101NF07"/>
<gene>
    <name evidence="2" type="ORF">AQI88_34525</name>
</gene>
<keyword evidence="1" id="KW-0732">Signal</keyword>
<evidence type="ECO:0000313" key="3">
    <source>
        <dbReference type="Proteomes" id="UP000054241"/>
    </source>
</evidence>
<accession>A0A101NF07</accession>
<proteinExistence type="predicted"/>
<feature type="chain" id="PRO_5007101448" description="Spore-associated protein A" evidence="1">
    <location>
        <begin position="31"/>
        <end position="152"/>
    </location>
</feature>
<dbReference type="Proteomes" id="UP000054241">
    <property type="component" value="Unassembled WGS sequence"/>
</dbReference>
<dbReference type="RefSeq" id="WP_067007138.1">
    <property type="nucleotide sequence ID" value="NZ_BNDU01000006.1"/>
</dbReference>
<dbReference type="EMBL" id="LMWL01000067">
    <property type="protein sequence ID" value="KUM91905.1"/>
    <property type="molecule type" value="Genomic_DNA"/>
</dbReference>
<feature type="signal peptide" evidence="1">
    <location>
        <begin position="1"/>
        <end position="30"/>
    </location>
</feature>
<dbReference type="OrthoDB" id="4217055at2"/>
<organism evidence="2 3">
    <name type="scientific">Streptomyces cellostaticus</name>
    <dbReference type="NCBI Taxonomy" id="67285"/>
    <lineage>
        <taxon>Bacteria</taxon>
        <taxon>Bacillati</taxon>
        <taxon>Actinomycetota</taxon>
        <taxon>Actinomycetes</taxon>
        <taxon>Kitasatosporales</taxon>
        <taxon>Streptomycetaceae</taxon>
        <taxon>Streptomyces</taxon>
    </lineage>
</organism>
<evidence type="ECO:0000313" key="2">
    <source>
        <dbReference type="EMBL" id="KUM91905.1"/>
    </source>
</evidence>
<sequence>MLKSLSKLRASAAATAALAAVAVAAPQAMAAEKPAAAAVANVCGAGYHQTDAWALHTPTDRDKTVATLYAYENGDKGCAILGNNQGSKQYMSLSLCKSDGTHCDTDSGMFSEYAGPVHVADKFCATVSVKMGQSSSSLYLEVKNNPHLFLCD</sequence>
<protein>
    <recommendedName>
        <fullName evidence="4">Spore-associated protein A</fullName>
    </recommendedName>
</protein>
<comment type="caution">
    <text evidence="2">The sequence shown here is derived from an EMBL/GenBank/DDBJ whole genome shotgun (WGS) entry which is preliminary data.</text>
</comment>
<name>A0A101NF07_9ACTN</name>
<reference evidence="2 3" key="1">
    <citation type="submission" date="2015-10" db="EMBL/GenBank/DDBJ databases">
        <title>Draft genome sequence of Streptomyces cellostaticus DSM 40189, type strain for the species Streptomyces cellostaticus.</title>
        <authorList>
            <person name="Ruckert C."/>
            <person name="Winkler A."/>
            <person name="Kalinowski J."/>
            <person name="Kampfer P."/>
            <person name="Glaeser S."/>
        </authorList>
    </citation>
    <scope>NUCLEOTIDE SEQUENCE [LARGE SCALE GENOMIC DNA]</scope>
    <source>
        <strain evidence="2 3">DSM 40189</strain>
    </source>
</reference>
<evidence type="ECO:0000256" key="1">
    <source>
        <dbReference type="SAM" id="SignalP"/>
    </source>
</evidence>
<evidence type="ECO:0008006" key="4">
    <source>
        <dbReference type="Google" id="ProtNLM"/>
    </source>
</evidence>